<keyword evidence="1" id="KW-0732">Signal</keyword>
<accession>G3AGA3</accession>
<protein>
    <recommendedName>
        <fullName evidence="4">Extracellular membrane protein CFEM domain-containing protein</fullName>
    </recommendedName>
</protein>
<dbReference type="HOGENOM" id="CLU_1504358_0_0_1"/>
<organism evidence="3">
    <name type="scientific">Spathaspora passalidarum (strain NRRL Y-27907 / 11-Y1)</name>
    <dbReference type="NCBI Taxonomy" id="619300"/>
    <lineage>
        <taxon>Eukaryota</taxon>
        <taxon>Fungi</taxon>
        <taxon>Dikarya</taxon>
        <taxon>Ascomycota</taxon>
        <taxon>Saccharomycotina</taxon>
        <taxon>Pichiomycetes</taxon>
        <taxon>Debaryomycetaceae</taxon>
        <taxon>Spathaspora</taxon>
    </lineage>
</organism>
<dbReference type="RefSeq" id="XP_007372654.1">
    <property type="nucleotide sequence ID" value="XM_007372592.1"/>
</dbReference>
<keyword evidence="3" id="KW-1185">Reference proteome</keyword>
<evidence type="ECO:0000313" key="3">
    <source>
        <dbReference type="Proteomes" id="UP000000709"/>
    </source>
</evidence>
<proteinExistence type="predicted"/>
<reference evidence="2 3" key="1">
    <citation type="journal article" date="2011" name="Proc. Natl. Acad. Sci. U.S.A.">
        <title>Comparative genomics of xylose-fermenting fungi for enhanced biofuel production.</title>
        <authorList>
            <person name="Wohlbach D.J."/>
            <person name="Kuo A."/>
            <person name="Sato T.K."/>
            <person name="Potts K.M."/>
            <person name="Salamov A.A."/>
            <person name="LaButti K.M."/>
            <person name="Sun H."/>
            <person name="Clum A."/>
            <person name="Pangilinan J.L."/>
            <person name="Lindquist E.A."/>
            <person name="Lucas S."/>
            <person name="Lapidus A."/>
            <person name="Jin M."/>
            <person name="Gunawan C."/>
            <person name="Balan V."/>
            <person name="Dale B.E."/>
            <person name="Jeffries T.W."/>
            <person name="Zinkel R."/>
            <person name="Barry K.W."/>
            <person name="Grigoriev I.V."/>
            <person name="Gasch A.P."/>
        </authorList>
    </citation>
    <scope>NUCLEOTIDE SEQUENCE [LARGE SCALE GENOMIC DNA]</scope>
    <source>
        <strain evidence="3">NRRL Y-27907 / 11-Y1</strain>
    </source>
</reference>
<dbReference type="GeneID" id="18874971"/>
<dbReference type="EMBL" id="GL996499">
    <property type="protein sequence ID" value="EGW35242.1"/>
    <property type="molecule type" value="Genomic_DNA"/>
</dbReference>
<evidence type="ECO:0000313" key="2">
    <source>
        <dbReference type="EMBL" id="EGW35242.1"/>
    </source>
</evidence>
<dbReference type="AlphaFoldDB" id="G3AGA3"/>
<name>G3AGA3_SPAPN</name>
<sequence length="146" mass="15831">MKFSATIFATSFIALTLATGFSDLNVGHLAKINEEKNKECAEFCKSVDMELSKCDDSDPSTLAECICKKDDDFFPELMECDQKCDKLTAEFKGNNPKDTKQKICKLAGIEYNGTDFKATTKATTNAMNGASTLGASFLAVIGVLLV</sequence>
<evidence type="ECO:0000256" key="1">
    <source>
        <dbReference type="SAM" id="SignalP"/>
    </source>
</evidence>
<dbReference type="Proteomes" id="UP000000709">
    <property type="component" value="Unassembled WGS sequence"/>
</dbReference>
<feature type="chain" id="PRO_5003442354" description="Extracellular membrane protein CFEM domain-containing protein" evidence="1">
    <location>
        <begin position="21"/>
        <end position="146"/>
    </location>
</feature>
<feature type="signal peptide" evidence="1">
    <location>
        <begin position="1"/>
        <end position="20"/>
    </location>
</feature>
<gene>
    <name evidence="2" type="ORF">SPAPADRAFT_64399</name>
</gene>
<evidence type="ECO:0008006" key="4">
    <source>
        <dbReference type="Google" id="ProtNLM"/>
    </source>
</evidence>
<dbReference type="KEGG" id="spaa:SPAPADRAFT_64399"/>
<dbReference type="InParanoid" id="G3AGA3"/>